<organism evidence="2 3">
    <name type="scientific">Microvirga terricola</name>
    <dbReference type="NCBI Taxonomy" id="2719797"/>
    <lineage>
        <taxon>Bacteria</taxon>
        <taxon>Pseudomonadati</taxon>
        <taxon>Pseudomonadota</taxon>
        <taxon>Alphaproteobacteria</taxon>
        <taxon>Hyphomicrobiales</taxon>
        <taxon>Methylobacteriaceae</taxon>
        <taxon>Microvirga</taxon>
    </lineage>
</organism>
<keyword evidence="1" id="KW-0732">Signal</keyword>
<dbReference type="EMBL" id="JAATJS010000004">
    <property type="protein sequence ID" value="NIX77813.1"/>
    <property type="molecule type" value="Genomic_DNA"/>
</dbReference>
<feature type="signal peptide" evidence="1">
    <location>
        <begin position="1"/>
        <end position="20"/>
    </location>
</feature>
<dbReference type="RefSeq" id="WP_167673695.1">
    <property type="nucleotide sequence ID" value="NZ_JAATJS010000004.1"/>
</dbReference>
<keyword evidence="3" id="KW-1185">Reference proteome</keyword>
<protein>
    <submittedName>
        <fullName evidence="2">Uncharacterized protein</fullName>
    </submittedName>
</protein>
<proteinExistence type="predicted"/>
<evidence type="ECO:0000313" key="2">
    <source>
        <dbReference type="EMBL" id="NIX77813.1"/>
    </source>
</evidence>
<name>A0ABX0VD96_9HYPH</name>
<sequence length="192" mass="20954">MRRFVKICAAIAAVGVVVVAAGDEGLAQTTQPNAVASGTRVADAGRRARLVVELETKHPAEYYLRAKSLFESGQKDDAVFLLYLGQLRYRLYLTANPNLPKDRDPAVFSALSETVGRPINEYAFGDIPALARTIQAVLALDEARPDEFTSQTATPKQRREIREGLAEMRSTLLAQADAISAQRAKNGLPNRN</sequence>
<accession>A0ABX0VD96</accession>
<feature type="chain" id="PRO_5045381976" evidence="1">
    <location>
        <begin position="21"/>
        <end position="192"/>
    </location>
</feature>
<evidence type="ECO:0000313" key="3">
    <source>
        <dbReference type="Proteomes" id="UP000707352"/>
    </source>
</evidence>
<evidence type="ECO:0000256" key="1">
    <source>
        <dbReference type="SAM" id="SignalP"/>
    </source>
</evidence>
<dbReference type="Proteomes" id="UP000707352">
    <property type="component" value="Unassembled WGS sequence"/>
</dbReference>
<comment type="caution">
    <text evidence="2">The sequence shown here is derived from an EMBL/GenBank/DDBJ whole genome shotgun (WGS) entry which is preliminary data.</text>
</comment>
<gene>
    <name evidence="2" type="ORF">HB375_14520</name>
</gene>
<reference evidence="2 3" key="1">
    <citation type="submission" date="2020-03" db="EMBL/GenBank/DDBJ databases">
        <title>The genome sequence of Microvirga sp. c23x22.</title>
        <authorList>
            <person name="Zhang X."/>
        </authorList>
    </citation>
    <scope>NUCLEOTIDE SEQUENCE [LARGE SCALE GENOMIC DNA]</scope>
    <source>
        <strain evidence="3">c23x22</strain>
    </source>
</reference>